<reference evidence="1 2" key="1">
    <citation type="submission" date="2023-07" db="EMBL/GenBank/DDBJ databases">
        <title>Functional and genomic diversity of the sorghum phyllosphere microbiome.</title>
        <authorList>
            <person name="Shade A."/>
        </authorList>
    </citation>
    <scope>NUCLEOTIDE SEQUENCE [LARGE SCALE GENOMIC DNA]</scope>
    <source>
        <strain evidence="1 2">SORGH_AS_0892</strain>
    </source>
</reference>
<proteinExistence type="predicted"/>
<dbReference type="Proteomes" id="UP001244640">
    <property type="component" value="Unassembled WGS sequence"/>
</dbReference>
<keyword evidence="2" id="KW-1185">Reference proteome</keyword>
<comment type="caution">
    <text evidence="1">The sequence shown here is derived from an EMBL/GenBank/DDBJ whole genome shotgun (WGS) entry which is preliminary data.</text>
</comment>
<name>A0ABU0U6Z7_9SPHI</name>
<accession>A0ABU0U6Z7</accession>
<sequence length="99" mass="11402">MYTRIGLMITAAAGVAAFIYSRWKKRFVNINTEKEHQYEKSNLSSPPKWYNQIKNLPDVDATDIVSLQYANSPISSKGNEIVHNLVQQVPYHQKGKRHK</sequence>
<evidence type="ECO:0000313" key="1">
    <source>
        <dbReference type="EMBL" id="MDQ1150734.1"/>
    </source>
</evidence>
<organism evidence="1 2">
    <name type="scientific">Sphingobacterium zeae</name>
    <dbReference type="NCBI Taxonomy" id="1776859"/>
    <lineage>
        <taxon>Bacteria</taxon>
        <taxon>Pseudomonadati</taxon>
        <taxon>Bacteroidota</taxon>
        <taxon>Sphingobacteriia</taxon>
        <taxon>Sphingobacteriales</taxon>
        <taxon>Sphingobacteriaceae</taxon>
        <taxon>Sphingobacterium</taxon>
    </lineage>
</organism>
<gene>
    <name evidence="1" type="ORF">QE382_002718</name>
</gene>
<dbReference type="EMBL" id="JAUTBA010000001">
    <property type="protein sequence ID" value="MDQ1150734.1"/>
    <property type="molecule type" value="Genomic_DNA"/>
</dbReference>
<protein>
    <submittedName>
        <fullName evidence="1">Uncharacterized protein</fullName>
    </submittedName>
</protein>
<dbReference type="RefSeq" id="WP_293957520.1">
    <property type="nucleotide sequence ID" value="NZ_JAUTBA010000001.1"/>
</dbReference>
<evidence type="ECO:0000313" key="2">
    <source>
        <dbReference type="Proteomes" id="UP001244640"/>
    </source>
</evidence>